<dbReference type="InParanoid" id="A0A6I9SHM1"/>
<feature type="region of interest" description="Disordered" evidence="1">
    <location>
        <begin position="1"/>
        <end position="50"/>
    </location>
</feature>
<dbReference type="RefSeq" id="XP_010943471.1">
    <property type="nucleotide sequence ID" value="XM_010945169.3"/>
</dbReference>
<evidence type="ECO:0000313" key="3">
    <source>
        <dbReference type="RefSeq" id="XP_010943471.1"/>
    </source>
</evidence>
<dbReference type="OrthoDB" id="1932217at2759"/>
<organism evidence="2 3">
    <name type="scientific">Elaeis guineensis var. tenera</name>
    <name type="common">Oil palm</name>
    <dbReference type="NCBI Taxonomy" id="51953"/>
    <lineage>
        <taxon>Eukaryota</taxon>
        <taxon>Viridiplantae</taxon>
        <taxon>Streptophyta</taxon>
        <taxon>Embryophyta</taxon>
        <taxon>Tracheophyta</taxon>
        <taxon>Spermatophyta</taxon>
        <taxon>Magnoliopsida</taxon>
        <taxon>Liliopsida</taxon>
        <taxon>Arecaceae</taxon>
        <taxon>Arecoideae</taxon>
        <taxon>Cocoseae</taxon>
        <taxon>Elaeidinae</taxon>
        <taxon>Elaeis</taxon>
    </lineage>
</organism>
<feature type="region of interest" description="Disordered" evidence="1">
    <location>
        <begin position="102"/>
        <end position="122"/>
    </location>
</feature>
<reference evidence="3" key="1">
    <citation type="submission" date="2025-08" db="UniProtKB">
        <authorList>
            <consortium name="RefSeq"/>
        </authorList>
    </citation>
    <scope>IDENTIFICATION</scope>
</reference>
<keyword evidence="2" id="KW-1185">Reference proteome</keyword>
<dbReference type="PANTHER" id="PTHR33872:SF7">
    <property type="entry name" value="OSJNBA0084K11.10-LIKE PROTEIN"/>
    <property type="match status" value="1"/>
</dbReference>
<feature type="compositionally biased region" description="Basic and acidic residues" evidence="1">
    <location>
        <begin position="102"/>
        <end position="114"/>
    </location>
</feature>
<evidence type="ECO:0000256" key="1">
    <source>
        <dbReference type="SAM" id="MobiDB-lite"/>
    </source>
</evidence>
<accession>A0A6I9SHM1</accession>
<dbReference type="Proteomes" id="UP000504607">
    <property type="component" value="Unplaced"/>
</dbReference>
<sequence length="188" mass="21305">MEKETAGAKRKVMSSIKKPCIPPSPPPPPPPRPSTPWATPRPRKAAAMVKSVTRDEIDMFWRRKRMEEEDHLLAAQKAAARIRAKALKEEDYKRFEESLREATMDCDEKGDGGKEASGGDNKEELRMGIKDWWTKSKYAYLNQPAIKSMAESAALKHATSTYIPQKNCFCYFSPAAHQVYPTSSFHVF</sequence>
<proteinExistence type="predicted"/>
<dbReference type="AlphaFoldDB" id="A0A6I9SHM1"/>
<gene>
    <name evidence="3" type="primary">LOC105061194</name>
</gene>
<evidence type="ECO:0000313" key="2">
    <source>
        <dbReference type="Proteomes" id="UP000504607"/>
    </source>
</evidence>
<protein>
    <submittedName>
        <fullName evidence="3">Protein PRRC2A</fullName>
    </submittedName>
</protein>
<feature type="compositionally biased region" description="Pro residues" evidence="1">
    <location>
        <begin position="20"/>
        <end position="34"/>
    </location>
</feature>
<name>A0A6I9SHM1_ELAGV</name>
<dbReference type="PANTHER" id="PTHR33872">
    <property type="entry name" value="DNA POLYMERASE EPSILON CATALYTIC SUBUNIT A"/>
    <property type="match status" value="1"/>
</dbReference>